<dbReference type="Proteomes" id="UP001314170">
    <property type="component" value="Unassembled WGS sequence"/>
</dbReference>
<sequence length="60" mass="7079">MQIYSTIHFYEYRKFKELLVNDPDDIKQKALQAVFATINCSKTKESRRPVAIIFLSVRTL</sequence>
<gene>
    <name evidence="1" type="ORF">DCAF_LOCUS4463</name>
</gene>
<keyword evidence="2" id="KW-1185">Reference proteome</keyword>
<reference evidence="1 2" key="1">
    <citation type="submission" date="2024-01" db="EMBL/GenBank/DDBJ databases">
        <authorList>
            <person name="Waweru B."/>
        </authorList>
    </citation>
    <scope>NUCLEOTIDE SEQUENCE [LARGE SCALE GENOMIC DNA]</scope>
</reference>
<proteinExistence type="predicted"/>
<name>A0AAV1R1N3_9ROSI</name>
<dbReference type="EMBL" id="CAWUPB010000851">
    <property type="protein sequence ID" value="CAK7326759.1"/>
    <property type="molecule type" value="Genomic_DNA"/>
</dbReference>
<evidence type="ECO:0000313" key="1">
    <source>
        <dbReference type="EMBL" id="CAK7326759.1"/>
    </source>
</evidence>
<dbReference type="AlphaFoldDB" id="A0AAV1R1N3"/>
<protein>
    <submittedName>
        <fullName evidence="1">Uncharacterized protein</fullName>
    </submittedName>
</protein>
<accession>A0AAV1R1N3</accession>
<evidence type="ECO:0000313" key="2">
    <source>
        <dbReference type="Proteomes" id="UP001314170"/>
    </source>
</evidence>
<organism evidence="1 2">
    <name type="scientific">Dovyalis caffra</name>
    <dbReference type="NCBI Taxonomy" id="77055"/>
    <lineage>
        <taxon>Eukaryota</taxon>
        <taxon>Viridiplantae</taxon>
        <taxon>Streptophyta</taxon>
        <taxon>Embryophyta</taxon>
        <taxon>Tracheophyta</taxon>
        <taxon>Spermatophyta</taxon>
        <taxon>Magnoliopsida</taxon>
        <taxon>eudicotyledons</taxon>
        <taxon>Gunneridae</taxon>
        <taxon>Pentapetalae</taxon>
        <taxon>rosids</taxon>
        <taxon>fabids</taxon>
        <taxon>Malpighiales</taxon>
        <taxon>Salicaceae</taxon>
        <taxon>Flacourtieae</taxon>
        <taxon>Dovyalis</taxon>
    </lineage>
</organism>
<comment type="caution">
    <text evidence="1">The sequence shown here is derived from an EMBL/GenBank/DDBJ whole genome shotgun (WGS) entry which is preliminary data.</text>
</comment>